<dbReference type="InterPro" id="IPR036264">
    <property type="entry name" value="Bact_exopeptidase_dim_dom"/>
</dbReference>
<dbReference type="GO" id="GO:0016805">
    <property type="term" value="F:dipeptidase activity"/>
    <property type="evidence" value="ECO:0007669"/>
    <property type="project" value="TreeGrafter"/>
</dbReference>
<proteinExistence type="predicted"/>
<dbReference type="InterPro" id="IPR017439">
    <property type="entry name" value="Amidohydrolase"/>
</dbReference>
<dbReference type="GO" id="GO:0046657">
    <property type="term" value="P:folic acid catabolic process"/>
    <property type="evidence" value="ECO:0007669"/>
    <property type="project" value="TreeGrafter"/>
</dbReference>
<dbReference type="InterPro" id="IPR052030">
    <property type="entry name" value="Peptidase_M20/M20A_hydrolases"/>
</dbReference>
<organism evidence="2 3">
    <name type="scientific">Candidatus Lachnoclostridium stercoripullorum</name>
    <dbReference type="NCBI Taxonomy" id="2838635"/>
    <lineage>
        <taxon>Bacteria</taxon>
        <taxon>Bacillati</taxon>
        <taxon>Bacillota</taxon>
        <taxon>Clostridia</taxon>
        <taxon>Lachnospirales</taxon>
        <taxon>Lachnospiraceae</taxon>
    </lineage>
</organism>
<dbReference type="SUPFAM" id="SSF53187">
    <property type="entry name" value="Zn-dependent exopeptidases"/>
    <property type="match status" value="1"/>
</dbReference>
<comment type="caution">
    <text evidence="2">The sequence shown here is derived from an EMBL/GenBank/DDBJ whole genome shotgun (WGS) entry which is preliminary data.</text>
</comment>
<evidence type="ECO:0000313" key="3">
    <source>
        <dbReference type="Proteomes" id="UP000886780"/>
    </source>
</evidence>
<evidence type="ECO:0000259" key="1">
    <source>
        <dbReference type="Pfam" id="PF07687"/>
    </source>
</evidence>
<dbReference type="NCBIfam" id="TIGR01891">
    <property type="entry name" value="amidohydrolases"/>
    <property type="match status" value="1"/>
</dbReference>
<dbReference type="PANTHER" id="PTHR30575:SF3">
    <property type="entry name" value="PEPTIDASE M20 DIMERISATION DOMAIN-CONTAINING PROTEIN"/>
    <property type="match status" value="1"/>
</dbReference>
<dbReference type="GO" id="GO:0005737">
    <property type="term" value="C:cytoplasm"/>
    <property type="evidence" value="ECO:0007669"/>
    <property type="project" value="TreeGrafter"/>
</dbReference>
<evidence type="ECO:0000313" key="2">
    <source>
        <dbReference type="EMBL" id="HIX51370.1"/>
    </source>
</evidence>
<name>A0A9D2AVE7_9FIRM</name>
<sequence length="447" mass="48487">MDHIEQKICEIIDQNQEEIKAFGRDIWHHAEMGYKEYRTAEKFVEYAKKYGLETETGLAVTGVKSYLKGKGKEGITVGVIGEMDALPIANHPDANPETGASHCCGHNAQLTGVIGAMMALTDPEVKEAMDGNVVFMAAPAEEYVDLPFKQQLIREGKIRYGGGKCELIRVGALDDIDIAVGHHTAPELDLRLSNGSTNGFVNKIITYTGVASHAAAAPHMGIDAQNAAMLALHALDLQRESFQEKDFVRVHSMITKGAPSVNVIADTVELNNCVRAKSVAAVKDASRKADRSFRAGAVATGCGMRLETVSGYMPTIPCSDVTALKEALEEVAGDQYKIEYQGAEEHTSASTDFGDVSCIMPLLQFSTGGYTGQLHNPDVRVTDEYLAYVVTAKIFALTAYKLLKNGGDYAKALLDSYQAVMTKEAYLEFMDSMNSVEEIPMAPLEIV</sequence>
<dbReference type="InterPro" id="IPR002933">
    <property type="entry name" value="Peptidase_M20"/>
</dbReference>
<dbReference type="Proteomes" id="UP000886780">
    <property type="component" value="Unassembled WGS sequence"/>
</dbReference>
<dbReference type="Pfam" id="PF07687">
    <property type="entry name" value="M20_dimer"/>
    <property type="match status" value="1"/>
</dbReference>
<reference evidence="2" key="1">
    <citation type="journal article" date="2021" name="PeerJ">
        <title>Extensive microbial diversity within the chicken gut microbiome revealed by metagenomics and culture.</title>
        <authorList>
            <person name="Gilroy R."/>
            <person name="Ravi A."/>
            <person name="Getino M."/>
            <person name="Pursley I."/>
            <person name="Horton D.L."/>
            <person name="Alikhan N.F."/>
            <person name="Baker D."/>
            <person name="Gharbi K."/>
            <person name="Hall N."/>
            <person name="Watson M."/>
            <person name="Adriaenssens E.M."/>
            <person name="Foster-Nyarko E."/>
            <person name="Jarju S."/>
            <person name="Secka A."/>
            <person name="Antonio M."/>
            <person name="Oren A."/>
            <person name="Chaudhuri R.R."/>
            <person name="La Ragione R."/>
            <person name="Hildebrand F."/>
            <person name="Pallen M.J."/>
        </authorList>
    </citation>
    <scope>NUCLEOTIDE SEQUENCE</scope>
    <source>
        <strain evidence="2">ChiGjej4B4-12881</strain>
    </source>
</reference>
<gene>
    <name evidence="2" type="ORF">IAA28_01035</name>
</gene>
<dbReference type="PANTHER" id="PTHR30575">
    <property type="entry name" value="PEPTIDASE M20"/>
    <property type="match status" value="1"/>
</dbReference>
<dbReference type="GO" id="GO:0071713">
    <property type="term" value="F:para-aminobenzoyl-glutamate hydrolase activity"/>
    <property type="evidence" value="ECO:0007669"/>
    <property type="project" value="TreeGrafter"/>
</dbReference>
<dbReference type="SUPFAM" id="SSF55031">
    <property type="entry name" value="Bacterial exopeptidase dimerisation domain"/>
    <property type="match status" value="1"/>
</dbReference>
<dbReference type="EMBL" id="DXEU01000021">
    <property type="protein sequence ID" value="HIX51370.1"/>
    <property type="molecule type" value="Genomic_DNA"/>
</dbReference>
<protein>
    <submittedName>
        <fullName evidence="2">Amidohydrolase</fullName>
    </submittedName>
</protein>
<accession>A0A9D2AVE7</accession>
<dbReference type="Pfam" id="PF01546">
    <property type="entry name" value="Peptidase_M20"/>
    <property type="match status" value="1"/>
</dbReference>
<dbReference type="Gene3D" id="3.40.630.10">
    <property type="entry name" value="Zn peptidases"/>
    <property type="match status" value="1"/>
</dbReference>
<dbReference type="AlphaFoldDB" id="A0A9D2AVE7"/>
<feature type="domain" description="Peptidase M20 dimerisation" evidence="1">
    <location>
        <begin position="199"/>
        <end position="288"/>
    </location>
</feature>
<dbReference type="InterPro" id="IPR011650">
    <property type="entry name" value="Peptidase_M20_dimer"/>
</dbReference>
<dbReference type="Gene3D" id="3.30.70.360">
    <property type="match status" value="1"/>
</dbReference>
<reference evidence="2" key="2">
    <citation type="submission" date="2021-04" db="EMBL/GenBank/DDBJ databases">
        <authorList>
            <person name="Gilroy R."/>
        </authorList>
    </citation>
    <scope>NUCLEOTIDE SEQUENCE</scope>
    <source>
        <strain evidence="2">ChiGjej4B4-12881</strain>
    </source>
</reference>